<accession>A0ABQ4XNI3</accession>
<reference evidence="1" key="2">
    <citation type="submission" date="2022-01" db="EMBL/GenBank/DDBJ databases">
        <authorList>
            <person name="Yamashiro T."/>
            <person name="Shiraishi A."/>
            <person name="Satake H."/>
            <person name="Nakayama K."/>
        </authorList>
    </citation>
    <scope>NUCLEOTIDE SEQUENCE</scope>
</reference>
<name>A0ABQ4XNI3_9ASTR</name>
<reference evidence="1" key="1">
    <citation type="journal article" date="2022" name="Int. J. Mol. Sci.">
        <title>Draft Genome of Tanacetum Coccineum: Genomic Comparison of Closely Related Tanacetum-Family Plants.</title>
        <authorList>
            <person name="Yamashiro T."/>
            <person name="Shiraishi A."/>
            <person name="Nakayama K."/>
            <person name="Satake H."/>
        </authorList>
    </citation>
    <scope>NUCLEOTIDE SEQUENCE</scope>
</reference>
<evidence type="ECO:0000313" key="1">
    <source>
        <dbReference type="EMBL" id="GJS66606.1"/>
    </source>
</evidence>
<sequence>MHLIELTEFVTKTPLSSALFQKSSPRHGGKAVEYICVYLWWPSILTTNVPLPPYGSLLSTTIANQRGAKKANPPPNVNFDMMDLQFSTSSLIHFLGGGNGPIRFFRVDFYGEELTLRLDDEAITFKVGQTSRYSYNDVVSINRIDVIDIACEEYAQEVLGFSDSSTAGNPTSYRL</sequence>
<dbReference type="Proteomes" id="UP001151760">
    <property type="component" value="Unassembled WGS sequence"/>
</dbReference>
<gene>
    <name evidence="1" type="ORF">Tco_0681170</name>
</gene>
<comment type="caution">
    <text evidence="1">The sequence shown here is derived from an EMBL/GenBank/DDBJ whole genome shotgun (WGS) entry which is preliminary data.</text>
</comment>
<dbReference type="EMBL" id="BQNB010009660">
    <property type="protein sequence ID" value="GJS66606.1"/>
    <property type="molecule type" value="Genomic_DNA"/>
</dbReference>
<proteinExistence type="predicted"/>
<evidence type="ECO:0000313" key="2">
    <source>
        <dbReference type="Proteomes" id="UP001151760"/>
    </source>
</evidence>
<organism evidence="1 2">
    <name type="scientific">Tanacetum coccineum</name>
    <dbReference type="NCBI Taxonomy" id="301880"/>
    <lineage>
        <taxon>Eukaryota</taxon>
        <taxon>Viridiplantae</taxon>
        <taxon>Streptophyta</taxon>
        <taxon>Embryophyta</taxon>
        <taxon>Tracheophyta</taxon>
        <taxon>Spermatophyta</taxon>
        <taxon>Magnoliopsida</taxon>
        <taxon>eudicotyledons</taxon>
        <taxon>Gunneridae</taxon>
        <taxon>Pentapetalae</taxon>
        <taxon>asterids</taxon>
        <taxon>campanulids</taxon>
        <taxon>Asterales</taxon>
        <taxon>Asteraceae</taxon>
        <taxon>Asteroideae</taxon>
        <taxon>Anthemideae</taxon>
        <taxon>Anthemidinae</taxon>
        <taxon>Tanacetum</taxon>
    </lineage>
</organism>
<protein>
    <submittedName>
        <fullName evidence="1">Uncharacterized protein</fullName>
    </submittedName>
</protein>
<keyword evidence="2" id="KW-1185">Reference proteome</keyword>